<keyword evidence="7" id="KW-1185">Reference proteome</keyword>
<evidence type="ECO:0000256" key="1">
    <source>
        <dbReference type="ARBA" id="ARBA00022723"/>
    </source>
</evidence>
<dbReference type="EMBL" id="LRBV02000004">
    <property type="status" value="NOT_ANNOTATED_CDS"/>
    <property type="molecule type" value="Genomic_DNA"/>
</dbReference>
<sequence length="106" mass="11954">MQAVAASNSYFLTNSEDQRWKDEKGLFGRMQSQGLLPNVGAAEVPMHISETGENGWLELPDVKGWDYHIEKQDIVDSYKAKLKSIDCKHFDFGNGNCPFGSSCFYK</sequence>
<feature type="domain" description="C3H1-type" evidence="5">
    <location>
        <begin position="81"/>
        <end position="106"/>
    </location>
</feature>
<dbReference type="InterPro" id="IPR000571">
    <property type="entry name" value="Znf_CCCH"/>
</dbReference>
<evidence type="ECO:0000259" key="5">
    <source>
        <dbReference type="PROSITE" id="PS50103"/>
    </source>
</evidence>
<dbReference type="InterPro" id="IPR045072">
    <property type="entry name" value="MKRN-like"/>
</dbReference>
<evidence type="ECO:0000313" key="6">
    <source>
        <dbReference type="EnsemblPlants" id="QL04p032319:mrna"/>
    </source>
</evidence>
<feature type="zinc finger region" description="C3H1-type" evidence="4">
    <location>
        <begin position="81"/>
        <end position="106"/>
    </location>
</feature>
<evidence type="ECO:0000256" key="4">
    <source>
        <dbReference type="PROSITE-ProRule" id="PRU00723"/>
    </source>
</evidence>
<dbReference type="EnsemblPlants" id="QL04p032319:mrna">
    <property type="protein sequence ID" value="QL04p032319:mrna"/>
    <property type="gene ID" value="QL04p032319"/>
</dbReference>
<proteinExistence type="predicted"/>
<dbReference type="GO" id="GO:0061630">
    <property type="term" value="F:ubiquitin protein ligase activity"/>
    <property type="evidence" value="ECO:0007669"/>
    <property type="project" value="InterPro"/>
</dbReference>
<keyword evidence="1 4" id="KW-0479">Metal-binding</keyword>
<evidence type="ECO:0000313" key="7">
    <source>
        <dbReference type="Proteomes" id="UP000594261"/>
    </source>
</evidence>
<dbReference type="Gramene" id="QL04p032319:mrna">
    <property type="protein sequence ID" value="QL04p032319:mrna"/>
    <property type="gene ID" value="QL04p032319"/>
</dbReference>
<dbReference type="GO" id="GO:0008270">
    <property type="term" value="F:zinc ion binding"/>
    <property type="evidence" value="ECO:0007669"/>
    <property type="project" value="UniProtKB-KW"/>
</dbReference>
<organism evidence="6 7">
    <name type="scientific">Quercus lobata</name>
    <name type="common">Valley oak</name>
    <dbReference type="NCBI Taxonomy" id="97700"/>
    <lineage>
        <taxon>Eukaryota</taxon>
        <taxon>Viridiplantae</taxon>
        <taxon>Streptophyta</taxon>
        <taxon>Embryophyta</taxon>
        <taxon>Tracheophyta</taxon>
        <taxon>Spermatophyta</taxon>
        <taxon>Magnoliopsida</taxon>
        <taxon>eudicotyledons</taxon>
        <taxon>Gunneridae</taxon>
        <taxon>Pentapetalae</taxon>
        <taxon>rosids</taxon>
        <taxon>fabids</taxon>
        <taxon>Fagales</taxon>
        <taxon>Fagaceae</taxon>
        <taxon>Quercus</taxon>
    </lineage>
</organism>
<dbReference type="PROSITE" id="PS50103">
    <property type="entry name" value="ZF_C3H1"/>
    <property type="match status" value="1"/>
</dbReference>
<reference evidence="6 7" key="1">
    <citation type="journal article" date="2016" name="G3 (Bethesda)">
        <title>First Draft Assembly and Annotation of the Genome of a California Endemic Oak Quercus lobata Nee (Fagaceae).</title>
        <authorList>
            <person name="Sork V.L."/>
            <person name="Fitz-Gibbon S.T."/>
            <person name="Puiu D."/>
            <person name="Crepeau M."/>
            <person name="Gugger P.F."/>
            <person name="Sherman R."/>
            <person name="Stevens K."/>
            <person name="Langley C.H."/>
            <person name="Pellegrini M."/>
            <person name="Salzberg S.L."/>
        </authorList>
    </citation>
    <scope>NUCLEOTIDE SEQUENCE [LARGE SCALE GENOMIC DNA]</scope>
    <source>
        <strain evidence="6 7">cv. SW786</strain>
    </source>
</reference>
<dbReference type="AlphaFoldDB" id="A0A7N2R2X3"/>
<dbReference type="PANTHER" id="PTHR11224:SF10">
    <property type="entry name" value="IP09428P-RELATED"/>
    <property type="match status" value="1"/>
</dbReference>
<dbReference type="InParanoid" id="A0A7N2R2X3"/>
<reference evidence="6" key="2">
    <citation type="submission" date="2021-01" db="UniProtKB">
        <authorList>
            <consortium name="EnsemblPlants"/>
        </authorList>
    </citation>
    <scope>IDENTIFICATION</scope>
</reference>
<evidence type="ECO:0000256" key="3">
    <source>
        <dbReference type="ARBA" id="ARBA00022833"/>
    </source>
</evidence>
<dbReference type="GO" id="GO:0000209">
    <property type="term" value="P:protein polyubiquitination"/>
    <property type="evidence" value="ECO:0007669"/>
    <property type="project" value="InterPro"/>
</dbReference>
<keyword evidence="3 4" id="KW-0862">Zinc</keyword>
<protein>
    <recommendedName>
        <fullName evidence="5">C3H1-type domain-containing protein</fullName>
    </recommendedName>
</protein>
<accession>A0A7N2R2X3</accession>
<dbReference type="PANTHER" id="PTHR11224">
    <property type="entry name" value="MAKORIN-RELATED"/>
    <property type="match status" value="1"/>
</dbReference>
<dbReference type="Proteomes" id="UP000594261">
    <property type="component" value="Chromosome 4"/>
</dbReference>
<name>A0A7N2R2X3_QUELO</name>
<evidence type="ECO:0000256" key="2">
    <source>
        <dbReference type="ARBA" id="ARBA00022771"/>
    </source>
</evidence>
<keyword evidence="2 4" id="KW-0863">Zinc-finger</keyword>